<protein>
    <submittedName>
        <fullName evidence="2">Uncharacterized protein</fullName>
    </submittedName>
</protein>
<dbReference type="EMBL" id="KV454539">
    <property type="protein sequence ID" value="ODV68954.1"/>
    <property type="molecule type" value="Genomic_DNA"/>
</dbReference>
<feature type="region of interest" description="Disordered" evidence="1">
    <location>
        <begin position="199"/>
        <end position="237"/>
    </location>
</feature>
<organism evidence="2 3">
    <name type="scientific">Hyphopichia burtonii NRRL Y-1933</name>
    <dbReference type="NCBI Taxonomy" id="984485"/>
    <lineage>
        <taxon>Eukaryota</taxon>
        <taxon>Fungi</taxon>
        <taxon>Dikarya</taxon>
        <taxon>Ascomycota</taxon>
        <taxon>Saccharomycotina</taxon>
        <taxon>Pichiomycetes</taxon>
        <taxon>Debaryomycetaceae</taxon>
        <taxon>Hyphopichia</taxon>
    </lineage>
</organism>
<dbReference type="Proteomes" id="UP000095085">
    <property type="component" value="Unassembled WGS sequence"/>
</dbReference>
<evidence type="ECO:0000313" key="3">
    <source>
        <dbReference type="Proteomes" id="UP000095085"/>
    </source>
</evidence>
<dbReference type="RefSeq" id="XP_020078021.1">
    <property type="nucleotide sequence ID" value="XM_020220892.1"/>
</dbReference>
<accession>A0A1E4RNU9</accession>
<feature type="compositionally biased region" description="Polar residues" evidence="1">
    <location>
        <begin position="55"/>
        <end position="65"/>
    </location>
</feature>
<dbReference type="AlphaFoldDB" id="A0A1E4RNU9"/>
<feature type="compositionally biased region" description="Polar residues" evidence="1">
    <location>
        <begin position="1"/>
        <end position="12"/>
    </location>
</feature>
<feature type="compositionally biased region" description="Polar residues" evidence="1">
    <location>
        <begin position="31"/>
        <end position="42"/>
    </location>
</feature>
<keyword evidence="3" id="KW-1185">Reference proteome</keyword>
<gene>
    <name evidence="2" type="ORF">HYPBUDRAFT_152209</name>
</gene>
<reference evidence="3" key="1">
    <citation type="submission" date="2016-05" db="EMBL/GenBank/DDBJ databases">
        <title>Comparative genomics of biotechnologically important yeasts.</title>
        <authorList>
            <consortium name="DOE Joint Genome Institute"/>
            <person name="Riley R."/>
            <person name="Haridas S."/>
            <person name="Wolfe K.H."/>
            <person name="Lopes M.R."/>
            <person name="Hittinger C.T."/>
            <person name="Goker M."/>
            <person name="Salamov A."/>
            <person name="Wisecaver J."/>
            <person name="Long T.M."/>
            <person name="Aerts A.L."/>
            <person name="Barry K."/>
            <person name="Choi C."/>
            <person name="Clum A."/>
            <person name="Coughlan A.Y."/>
            <person name="Deshpande S."/>
            <person name="Douglass A.P."/>
            <person name="Hanson S.J."/>
            <person name="Klenk H.-P."/>
            <person name="Labutti K."/>
            <person name="Lapidus A."/>
            <person name="Lindquist E."/>
            <person name="Lipzen A."/>
            <person name="Meier-Kolthoff J.P."/>
            <person name="Ohm R.A."/>
            <person name="Otillar R.P."/>
            <person name="Pangilinan J."/>
            <person name="Peng Y."/>
            <person name="Rokas A."/>
            <person name="Rosa C.A."/>
            <person name="Scheuner C."/>
            <person name="Sibirny A.A."/>
            <person name="Slot J.C."/>
            <person name="Stielow J.B."/>
            <person name="Sun H."/>
            <person name="Kurtzman C.P."/>
            <person name="Blackwell M."/>
            <person name="Grigoriev I.V."/>
            <person name="Jeffries T.W."/>
        </authorList>
    </citation>
    <scope>NUCLEOTIDE SEQUENCE [LARGE SCALE GENOMIC DNA]</scope>
    <source>
        <strain evidence="3">NRRL Y-1933</strain>
    </source>
</reference>
<feature type="region of interest" description="Disordered" evidence="1">
    <location>
        <begin position="275"/>
        <end position="304"/>
    </location>
</feature>
<feature type="region of interest" description="Disordered" evidence="1">
    <location>
        <begin position="1"/>
        <end position="137"/>
    </location>
</feature>
<dbReference type="OrthoDB" id="5377012at2759"/>
<name>A0A1E4RNU9_9ASCO</name>
<feature type="compositionally biased region" description="Polar residues" evidence="1">
    <location>
        <begin position="125"/>
        <end position="137"/>
    </location>
</feature>
<dbReference type="GeneID" id="30995442"/>
<proteinExistence type="predicted"/>
<sequence length="304" mass="33549">MSQPQESDNLQNAPDKRHQKGRFGWVKRLMQGQTRQGANFNHEQFEEAPQVNGRWRSNSTPSSSVGIKPLSNELGNNNSQSHRDIGPVRVVEFEEDARKSSFRSNSSYNEEQDESDSEDISSANGYRSSSILSSDQLTTHSDNISTIPLKSIVSVPSTKSPSILSGDQNHDNHSYVASTAETSIAPSVAYNLNEINRNEINRSERNDRSERDSTRGERDSTRGERDSTRGERDSESIITLASSLRRARRRSLDTNCSTTGIPPASIMERLSVHPSASVANGSSCAVSVRNSNERSSESTDATNE</sequence>
<evidence type="ECO:0000256" key="1">
    <source>
        <dbReference type="SAM" id="MobiDB-lite"/>
    </source>
</evidence>
<feature type="compositionally biased region" description="Basic and acidic residues" evidence="1">
    <location>
        <begin position="199"/>
        <end position="235"/>
    </location>
</feature>
<feature type="compositionally biased region" description="Acidic residues" evidence="1">
    <location>
        <begin position="110"/>
        <end position="119"/>
    </location>
</feature>
<evidence type="ECO:0000313" key="2">
    <source>
        <dbReference type="EMBL" id="ODV68954.1"/>
    </source>
</evidence>